<protein>
    <submittedName>
        <fullName evidence="3">Uncharacterized protein</fullName>
    </submittedName>
</protein>
<proteinExistence type="predicted"/>
<dbReference type="AlphaFoldDB" id="A0A0E9RAN4"/>
<feature type="signal peptide" evidence="2">
    <location>
        <begin position="1"/>
        <end position="16"/>
    </location>
</feature>
<keyword evidence="1" id="KW-0812">Transmembrane</keyword>
<keyword evidence="2" id="KW-0732">Signal</keyword>
<keyword evidence="1" id="KW-1133">Transmembrane helix</keyword>
<sequence length="49" mass="5963">MTILFFMNFVLTLLMLKELHSPCANFVVGFLIYYCYYYYCCIYSSPLYF</sequence>
<keyword evidence="1" id="KW-0472">Membrane</keyword>
<name>A0A0E9RAN4_ANGAN</name>
<feature type="chain" id="PRO_5002431523" evidence="2">
    <location>
        <begin position="17"/>
        <end position="49"/>
    </location>
</feature>
<evidence type="ECO:0000313" key="3">
    <source>
        <dbReference type="EMBL" id="JAH25827.1"/>
    </source>
</evidence>
<organism evidence="3">
    <name type="scientific">Anguilla anguilla</name>
    <name type="common">European freshwater eel</name>
    <name type="synonym">Muraena anguilla</name>
    <dbReference type="NCBI Taxonomy" id="7936"/>
    <lineage>
        <taxon>Eukaryota</taxon>
        <taxon>Metazoa</taxon>
        <taxon>Chordata</taxon>
        <taxon>Craniata</taxon>
        <taxon>Vertebrata</taxon>
        <taxon>Euteleostomi</taxon>
        <taxon>Actinopterygii</taxon>
        <taxon>Neopterygii</taxon>
        <taxon>Teleostei</taxon>
        <taxon>Anguilliformes</taxon>
        <taxon>Anguillidae</taxon>
        <taxon>Anguilla</taxon>
    </lineage>
</organism>
<evidence type="ECO:0000256" key="2">
    <source>
        <dbReference type="SAM" id="SignalP"/>
    </source>
</evidence>
<reference evidence="3" key="2">
    <citation type="journal article" date="2015" name="Fish Shellfish Immunol.">
        <title>Early steps in the European eel (Anguilla anguilla)-Vibrio vulnificus interaction in the gills: Role of the RtxA13 toxin.</title>
        <authorList>
            <person name="Callol A."/>
            <person name="Pajuelo D."/>
            <person name="Ebbesson L."/>
            <person name="Teles M."/>
            <person name="MacKenzie S."/>
            <person name="Amaro C."/>
        </authorList>
    </citation>
    <scope>NUCLEOTIDE SEQUENCE</scope>
</reference>
<feature type="transmembrane region" description="Helical" evidence="1">
    <location>
        <begin position="21"/>
        <end position="39"/>
    </location>
</feature>
<dbReference type="EMBL" id="GBXM01082750">
    <property type="protein sequence ID" value="JAH25827.1"/>
    <property type="molecule type" value="Transcribed_RNA"/>
</dbReference>
<evidence type="ECO:0000256" key="1">
    <source>
        <dbReference type="SAM" id="Phobius"/>
    </source>
</evidence>
<reference evidence="3" key="1">
    <citation type="submission" date="2014-11" db="EMBL/GenBank/DDBJ databases">
        <authorList>
            <person name="Amaro Gonzalez C."/>
        </authorList>
    </citation>
    <scope>NUCLEOTIDE SEQUENCE</scope>
</reference>
<accession>A0A0E9RAN4</accession>